<dbReference type="InterPro" id="IPR012317">
    <property type="entry name" value="Poly(ADP-ribose)pol_cat_dom"/>
</dbReference>
<sequence length="994" mass="110454">MAEENERNFPFRAEYAKSNRAGCKCCKMSIAKDRLRMAKMVQSPYFDGMQPNWYHFDCFWKVVKGSVKSTADIGHFDALRWDDQEKIRERISASGTTAAKAKGETLEDFAVEYAKSNRSVCKACGEKINKNDVRINYKSSIAAAAKGLPGTMDTWHHLNCFVKPDLLATVQWRDTNSVDKIDGYKRLKTEDQKLMKEKFPTKRKARASVDEPDSKKAKVVDEEKEKLKAQSNFVWKIRDELKKSVAISSLKELLTANGLSVPAGESKILDRAADCMAFGPTKRCMECDNGQFALTTGGYQCQGNMSSWTKCTVFLQDVKRGKLIIPQDLDEEYLTKFKFKAYNGGKRIFPKEEAGAGPSGTKKPIRDDKNPLLNLDIASAGKLDISASAVKDVVKKLGGTYVNSVSRSTACVVSNAEEVDKMSSKIKSAKKCGVHVVALDFLTEIEKGGDVVQLIPKHSIASWGSDVEKRIGKDETDSMASLQQASYKSSGFGRAANKSAASGGVKKVQLKGGAAVDPESGLEDTAHVLKESGLLFSATLGMVDVTRGSNSYYKLQLLESDGGSRYWVFRSWGRVGTGIGGKKVESFGSRKSDARRNFVDVYTEKTGNPFGTKNFEKIPHRFYPLDIDYGDDDEIAKLGANTDVESKLHPQIQNLMKLIFDIDTLKKTMVEFEIDMDKMPLGKLSRSQIQNAYSVLTELQTLIEAGNASRNAMLDATNRFFTLIPHNFGFNSIPLLDTLEVIQLKTKMLDSLLEIEVAYSLLKASQGNTAKSPIDANYEKLKCLMEVVDKDSDEFKMIETYTKNTHGATHSAYKLKVEEVFRLDRDGEKSRYKPFQKLHNRMLLWHGSRLSNFCGILSQGLRIAPPEAPATGYMFGKGVYFADMVSKSANYCFTNRSNPTGLMLLCEVAIGNMHELTHSSYITQLPSGKHSTKGIGGTYPDPAGQVNLENGTIVPSGIARSSSVYSSLLYNEYIVYDVAQIRMKYLIKMKFVYN</sequence>
<dbReference type="InterPro" id="IPR008893">
    <property type="entry name" value="WGR_domain"/>
</dbReference>
<evidence type="ECO:0000313" key="37">
    <source>
        <dbReference type="Proteomes" id="UP000694845"/>
    </source>
</evidence>
<protein>
    <recommendedName>
        <fullName evidence="30 31">Poly [ADP-ribose] polymerase</fullName>
        <ecNumber evidence="30">2.4.2.30</ecNumber>
    </recommendedName>
</protein>
<dbReference type="GO" id="GO:0006302">
    <property type="term" value="P:double-strand break repair"/>
    <property type="evidence" value="ECO:0007669"/>
    <property type="project" value="TreeGrafter"/>
</dbReference>
<proteinExistence type="inferred from homology"/>
<comment type="similarity">
    <text evidence="25">Belongs to the ARTD/PARP family.</text>
</comment>
<dbReference type="FunFam" id="1.20.142.10:FF:000001">
    <property type="entry name" value="Poly [ADP-ribose] polymerase"/>
    <property type="match status" value="1"/>
</dbReference>
<dbReference type="GO" id="GO:0016779">
    <property type="term" value="F:nucleotidyltransferase activity"/>
    <property type="evidence" value="ECO:0007669"/>
    <property type="project" value="UniProtKB-KW"/>
</dbReference>
<dbReference type="Pfam" id="PF05406">
    <property type="entry name" value="WGR"/>
    <property type="match status" value="1"/>
</dbReference>
<dbReference type="SUPFAM" id="SSF56399">
    <property type="entry name" value="ADP-ribosylation"/>
    <property type="match status" value="1"/>
</dbReference>
<dbReference type="SMART" id="SM01336">
    <property type="entry name" value="zf-PARP"/>
    <property type="match status" value="2"/>
</dbReference>
<evidence type="ECO:0000256" key="15">
    <source>
        <dbReference type="ARBA" id="ARBA00022771"/>
    </source>
</evidence>
<keyword evidence="37" id="KW-1185">Reference proteome</keyword>
<dbReference type="PROSITE" id="PS50064">
    <property type="entry name" value="ZF_PARP_2"/>
    <property type="match status" value="2"/>
</dbReference>
<keyword evidence="11" id="KW-0548">Nucleotidyltransferase</keyword>
<evidence type="ECO:0000256" key="1">
    <source>
        <dbReference type="ARBA" id="ARBA00004286"/>
    </source>
</evidence>
<dbReference type="PIRSF" id="PIRSF000489">
    <property type="entry name" value="NAD_ADPRT"/>
    <property type="match status" value="1"/>
</dbReference>
<keyword evidence="15" id="KW-0863">Zinc-finger</keyword>
<evidence type="ECO:0000259" key="35">
    <source>
        <dbReference type="PROSITE" id="PS51060"/>
    </source>
</evidence>
<dbReference type="EC" id="2.4.2.30" evidence="30"/>
<evidence type="ECO:0000256" key="5">
    <source>
        <dbReference type="ARBA" id="ARBA00022490"/>
    </source>
</evidence>
<evidence type="ECO:0000256" key="7">
    <source>
        <dbReference type="ARBA" id="ARBA00022533"/>
    </source>
</evidence>
<reference evidence="38" key="1">
    <citation type="submission" date="2025-08" db="UniProtKB">
        <authorList>
            <consortium name="RefSeq"/>
        </authorList>
    </citation>
    <scope>IDENTIFICATION</scope>
</reference>
<dbReference type="GO" id="GO:0005829">
    <property type="term" value="C:cytosol"/>
    <property type="evidence" value="ECO:0007669"/>
    <property type="project" value="UniProtKB-SubCell"/>
</dbReference>
<keyword evidence="10 30" id="KW-0808">Transferase</keyword>
<evidence type="ECO:0000256" key="28">
    <source>
        <dbReference type="ARBA" id="ARBA00048339"/>
    </source>
</evidence>
<dbReference type="PROSITE" id="PS52007">
    <property type="entry name" value="PADR1"/>
    <property type="match status" value="1"/>
</dbReference>
<dbReference type="InterPro" id="IPR049296">
    <property type="entry name" value="PARP1-like_PADR1_N"/>
</dbReference>
<dbReference type="CDD" id="cd17747">
    <property type="entry name" value="BRCT_PARP1"/>
    <property type="match status" value="1"/>
</dbReference>
<dbReference type="SMART" id="SM01335">
    <property type="entry name" value="PADR1"/>
    <property type="match status" value="1"/>
</dbReference>
<dbReference type="InterPro" id="IPR036930">
    <property type="entry name" value="WGR_dom_sf"/>
</dbReference>
<evidence type="ECO:0000256" key="10">
    <source>
        <dbReference type="ARBA" id="ARBA00022679"/>
    </source>
</evidence>
<accession>A0A8B7YFV1</accession>
<evidence type="ECO:0000256" key="19">
    <source>
        <dbReference type="ARBA" id="ARBA00023027"/>
    </source>
</evidence>
<evidence type="ECO:0000256" key="17">
    <source>
        <dbReference type="ARBA" id="ARBA00022859"/>
    </source>
</evidence>
<feature type="domain" description="PARP catalytic" evidence="34">
    <location>
        <begin position="772"/>
        <end position="994"/>
    </location>
</feature>
<keyword evidence="21" id="KW-0804">Transcription</keyword>
<dbReference type="GO" id="GO:0005694">
    <property type="term" value="C:chromosome"/>
    <property type="evidence" value="ECO:0007669"/>
    <property type="project" value="UniProtKB-SubCell"/>
</dbReference>
<dbReference type="PANTHER" id="PTHR10459:SF112">
    <property type="entry name" value="POLY [ADP-RIBOSE] POLYMERASE 1"/>
    <property type="match status" value="1"/>
</dbReference>
<evidence type="ECO:0000256" key="16">
    <source>
        <dbReference type="ARBA" id="ARBA00022833"/>
    </source>
</evidence>
<dbReference type="InterPro" id="IPR036616">
    <property type="entry name" value="Poly(ADP-ribose)pol_reg_dom_sf"/>
</dbReference>
<gene>
    <name evidence="38" type="primary">LOC110979227</name>
</gene>
<dbReference type="Gene3D" id="1.10.20.130">
    <property type="match status" value="1"/>
</dbReference>
<dbReference type="Proteomes" id="UP000694845">
    <property type="component" value="Unplaced"/>
</dbReference>
<comment type="catalytic activity">
    <reaction evidence="27">
        <text>L-histidyl-[protein] + NAD(+) = N(tele)-(ADP-D-ribosyl)-L-histidyl-[protein] + nicotinamide + H(+)</text>
        <dbReference type="Rhea" id="RHEA:72071"/>
        <dbReference type="Rhea" id="RHEA-COMP:9745"/>
        <dbReference type="Rhea" id="RHEA-COMP:18085"/>
        <dbReference type="ChEBI" id="CHEBI:15378"/>
        <dbReference type="ChEBI" id="CHEBI:17154"/>
        <dbReference type="ChEBI" id="CHEBI:29979"/>
        <dbReference type="ChEBI" id="CHEBI:57540"/>
        <dbReference type="ChEBI" id="CHEBI:191398"/>
    </reaction>
    <physiologicalReaction direction="left-to-right" evidence="27">
        <dbReference type="Rhea" id="RHEA:72072"/>
    </physiologicalReaction>
</comment>
<name>A0A8B7YFV1_ACAPL</name>
<keyword evidence="8" id="KW-0399">Innate immunity</keyword>
<comment type="catalytic activity">
    <reaction evidence="23">
        <text>L-glutamyl-[protein] + NAD(+) = 5-O-(ADP-D-ribosyl)-L-glutamyl-[protein] + nicotinamide</text>
        <dbReference type="Rhea" id="RHEA:58224"/>
        <dbReference type="Rhea" id="RHEA-COMP:10208"/>
        <dbReference type="Rhea" id="RHEA-COMP:15089"/>
        <dbReference type="ChEBI" id="CHEBI:17154"/>
        <dbReference type="ChEBI" id="CHEBI:29973"/>
        <dbReference type="ChEBI" id="CHEBI:57540"/>
        <dbReference type="ChEBI" id="CHEBI:142540"/>
    </reaction>
    <physiologicalReaction direction="left-to-right" evidence="23">
        <dbReference type="Rhea" id="RHEA:58225"/>
    </physiologicalReaction>
</comment>
<feature type="domain" description="BRCT" evidence="33">
    <location>
        <begin position="367"/>
        <end position="444"/>
    </location>
</feature>
<dbReference type="PROSITE" id="PS51060">
    <property type="entry name" value="PARP_ALPHA_HD"/>
    <property type="match status" value="1"/>
</dbReference>
<dbReference type="PROSITE" id="PS00347">
    <property type="entry name" value="ZF_PARP_1"/>
    <property type="match status" value="1"/>
</dbReference>
<keyword evidence="5" id="KW-0963">Cytoplasm</keyword>
<dbReference type="GO" id="GO:0005730">
    <property type="term" value="C:nucleolus"/>
    <property type="evidence" value="ECO:0007669"/>
    <property type="project" value="UniProtKB-SubCell"/>
</dbReference>
<dbReference type="InterPro" id="IPR036420">
    <property type="entry name" value="BRCT_dom_sf"/>
</dbReference>
<dbReference type="PANTHER" id="PTHR10459">
    <property type="entry name" value="DNA LIGASE"/>
    <property type="match status" value="1"/>
</dbReference>
<dbReference type="PROSITE" id="PS50172">
    <property type="entry name" value="BRCT"/>
    <property type="match status" value="1"/>
</dbReference>
<evidence type="ECO:0000256" key="2">
    <source>
        <dbReference type="ARBA" id="ARBA00004514"/>
    </source>
</evidence>
<evidence type="ECO:0000259" key="33">
    <source>
        <dbReference type="PROSITE" id="PS50172"/>
    </source>
</evidence>
<dbReference type="GeneID" id="110979227"/>
<evidence type="ECO:0000259" key="36">
    <source>
        <dbReference type="PROSITE" id="PS51977"/>
    </source>
</evidence>
<evidence type="ECO:0000256" key="31">
    <source>
        <dbReference type="RuleBase" id="RU362114"/>
    </source>
</evidence>
<evidence type="ECO:0000256" key="14">
    <source>
        <dbReference type="ARBA" id="ARBA00022765"/>
    </source>
</evidence>
<keyword evidence="19 30" id="KW-0520">NAD</keyword>
<dbReference type="OrthoDB" id="429950at2759"/>
<evidence type="ECO:0000256" key="18">
    <source>
        <dbReference type="ARBA" id="ARBA00023015"/>
    </source>
</evidence>
<dbReference type="CDD" id="cd08001">
    <property type="entry name" value="WGR_PARP1_like"/>
    <property type="match status" value="1"/>
</dbReference>
<keyword evidence="6" id="KW-1017">Isopeptide bond</keyword>
<dbReference type="FunFam" id="1.10.20.130:FF:000001">
    <property type="entry name" value="Poly [ADP-ribose] polymerase"/>
    <property type="match status" value="1"/>
</dbReference>
<dbReference type="InterPro" id="IPR004102">
    <property type="entry name" value="Poly(ADP-ribose)pol_reg_dom"/>
</dbReference>
<dbReference type="GO" id="GO:0003950">
    <property type="term" value="F:NAD+ poly-ADP-ribosyltransferase activity"/>
    <property type="evidence" value="ECO:0007669"/>
    <property type="project" value="UniProtKB-UniRule"/>
</dbReference>
<dbReference type="SMART" id="SM00773">
    <property type="entry name" value="WGR"/>
    <property type="match status" value="1"/>
</dbReference>
<keyword evidence="9 30" id="KW-0328">Glycosyltransferase</keyword>
<dbReference type="GO" id="GO:0003677">
    <property type="term" value="F:DNA binding"/>
    <property type="evidence" value="ECO:0007669"/>
    <property type="project" value="UniProtKB-UniRule"/>
</dbReference>
<evidence type="ECO:0000256" key="3">
    <source>
        <dbReference type="ARBA" id="ARBA00004604"/>
    </source>
</evidence>
<dbReference type="InterPro" id="IPR038650">
    <property type="entry name" value="PADR1_C_dom_sf"/>
</dbReference>
<feature type="domain" description="PARP alpha-helical" evidence="35">
    <location>
        <begin position="645"/>
        <end position="763"/>
    </location>
</feature>
<feature type="domain" description="PARP-type" evidence="32">
    <location>
        <begin position="109"/>
        <end position="203"/>
    </location>
</feature>
<evidence type="ECO:0000259" key="32">
    <source>
        <dbReference type="PROSITE" id="PS50064"/>
    </source>
</evidence>
<comment type="catalytic activity">
    <reaction evidence="26 30">
        <text>NAD(+) + (ADP-D-ribosyl)n-acceptor = nicotinamide + (ADP-D-ribosyl)n+1-acceptor + H(+).</text>
        <dbReference type="EC" id="2.4.2.30"/>
    </reaction>
</comment>
<keyword evidence="20 30" id="KW-0238">DNA-binding</keyword>
<evidence type="ECO:0000256" key="9">
    <source>
        <dbReference type="ARBA" id="ARBA00022676"/>
    </source>
</evidence>
<dbReference type="GO" id="GO:1990404">
    <property type="term" value="F:NAD+-protein mono-ADP-ribosyltransferase activity"/>
    <property type="evidence" value="ECO:0007669"/>
    <property type="project" value="TreeGrafter"/>
</dbReference>
<dbReference type="Gene3D" id="3.30.1740.10">
    <property type="entry name" value="Zinc finger, PARP-type"/>
    <property type="match status" value="2"/>
</dbReference>
<comment type="catalytic activity">
    <reaction evidence="24">
        <text>L-aspartyl-[protein] + NAD(+) = 4-O-(ADP-D-ribosyl)-L-aspartyl-[protein] + nicotinamide</text>
        <dbReference type="Rhea" id="RHEA:54424"/>
        <dbReference type="Rhea" id="RHEA-COMP:9867"/>
        <dbReference type="Rhea" id="RHEA-COMP:13832"/>
        <dbReference type="ChEBI" id="CHEBI:17154"/>
        <dbReference type="ChEBI" id="CHEBI:29961"/>
        <dbReference type="ChEBI" id="CHEBI:57540"/>
        <dbReference type="ChEBI" id="CHEBI:138102"/>
    </reaction>
    <physiologicalReaction direction="left-to-right" evidence="24">
        <dbReference type="Rhea" id="RHEA:54425"/>
    </physiologicalReaction>
</comment>
<dbReference type="SUPFAM" id="SSF47587">
    <property type="entry name" value="Domain of poly(ADP-ribose) polymerase"/>
    <property type="match status" value="1"/>
</dbReference>
<evidence type="ECO:0000256" key="12">
    <source>
        <dbReference type="ARBA" id="ARBA00022723"/>
    </source>
</evidence>
<dbReference type="SUPFAM" id="SSF142921">
    <property type="entry name" value="WGR domain-like"/>
    <property type="match status" value="1"/>
</dbReference>
<evidence type="ECO:0000256" key="22">
    <source>
        <dbReference type="ARBA" id="ARBA00023242"/>
    </source>
</evidence>
<dbReference type="SUPFAM" id="SSF52113">
    <property type="entry name" value="BRCT domain"/>
    <property type="match status" value="1"/>
</dbReference>
<comment type="catalytic activity">
    <reaction evidence="29">
        <text>L-seryl-[protein] + NAD(+) = O-(ADP-D-ribosyl)-L-seryl-[protein] + nicotinamide + H(+)</text>
        <dbReference type="Rhea" id="RHEA:58232"/>
        <dbReference type="Rhea" id="RHEA-COMP:9863"/>
        <dbReference type="Rhea" id="RHEA-COMP:15091"/>
        <dbReference type="ChEBI" id="CHEBI:15378"/>
        <dbReference type="ChEBI" id="CHEBI:17154"/>
        <dbReference type="ChEBI" id="CHEBI:29999"/>
        <dbReference type="ChEBI" id="CHEBI:57540"/>
        <dbReference type="ChEBI" id="CHEBI:142556"/>
    </reaction>
    <physiologicalReaction direction="left-to-right" evidence="29">
        <dbReference type="Rhea" id="RHEA:58233"/>
    </physiologicalReaction>
</comment>
<evidence type="ECO:0000256" key="30">
    <source>
        <dbReference type="PIRNR" id="PIRNR000489"/>
    </source>
</evidence>
<evidence type="ECO:0000256" key="4">
    <source>
        <dbReference type="ARBA" id="ARBA00022454"/>
    </source>
</evidence>
<keyword evidence="17" id="KW-0391">Immunity</keyword>
<dbReference type="KEGG" id="aplc:110979227"/>
<evidence type="ECO:0000256" key="27">
    <source>
        <dbReference type="ARBA" id="ARBA00048241"/>
    </source>
</evidence>
<dbReference type="InterPro" id="IPR012982">
    <property type="entry name" value="PARP1-like_PADR1_Zn_ribbon"/>
</dbReference>
<dbReference type="SUPFAM" id="SSF57716">
    <property type="entry name" value="Glucocorticoid receptor-like (DNA-binding domain)"/>
    <property type="match status" value="2"/>
</dbReference>
<dbReference type="Pfam" id="PF21728">
    <property type="entry name" value="PADR1_N"/>
    <property type="match status" value="1"/>
</dbReference>
<feature type="domain" description="PARP-type" evidence="32">
    <location>
        <begin position="11"/>
        <end position="95"/>
    </location>
</feature>
<evidence type="ECO:0000256" key="24">
    <source>
        <dbReference type="ARBA" id="ARBA00024164"/>
    </source>
</evidence>
<dbReference type="FunFam" id="3.90.228.10:FF:000002">
    <property type="entry name" value="Poly [ADP-ribose] polymerase"/>
    <property type="match status" value="1"/>
</dbReference>
<dbReference type="GO" id="GO:0051287">
    <property type="term" value="F:NAD binding"/>
    <property type="evidence" value="ECO:0007669"/>
    <property type="project" value="UniProtKB-UniRule"/>
</dbReference>
<evidence type="ECO:0000256" key="26">
    <source>
        <dbReference type="ARBA" id="ARBA00033987"/>
    </source>
</evidence>
<evidence type="ECO:0000256" key="11">
    <source>
        <dbReference type="ARBA" id="ARBA00022695"/>
    </source>
</evidence>
<evidence type="ECO:0000256" key="23">
    <source>
        <dbReference type="ARBA" id="ARBA00024159"/>
    </source>
</evidence>
<dbReference type="InterPro" id="IPR008288">
    <property type="entry name" value="PARP"/>
</dbReference>
<dbReference type="InterPro" id="IPR001510">
    <property type="entry name" value="Znf_PARP"/>
</dbReference>
<keyword evidence="16 30" id="KW-0862">Zinc</keyword>
<dbReference type="InterPro" id="IPR036957">
    <property type="entry name" value="Znf_PARP_sf"/>
</dbReference>
<dbReference type="Pfam" id="PF08063">
    <property type="entry name" value="Zn_ribbon_PADR1"/>
    <property type="match status" value="1"/>
</dbReference>
<keyword evidence="4" id="KW-0158">Chromosome</keyword>
<evidence type="ECO:0000256" key="21">
    <source>
        <dbReference type="ARBA" id="ARBA00023163"/>
    </source>
</evidence>
<dbReference type="Pfam" id="PF00644">
    <property type="entry name" value="PARP"/>
    <property type="match status" value="1"/>
</dbReference>
<evidence type="ECO:0000256" key="29">
    <source>
        <dbReference type="ARBA" id="ARBA00048575"/>
    </source>
</evidence>
<dbReference type="Gene3D" id="2.20.25.630">
    <property type="match status" value="1"/>
</dbReference>
<keyword evidence="12 30" id="KW-0479">Metal-binding</keyword>
<evidence type="ECO:0000256" key="20">
    <source>
        <dbReference type="ARBA" id="ARBA00023125"/>
    </source>
</evidence>
<dbReference type="GO" id="GO:0045087">
    <property type="term" value="P:innate immune response"/>
    <property type="evidence" value="ECO:0007669"/>
    <property type="project" value="UniProtKB-KW"/>
</dbReference>
<dbReference type="GO" id="GO:0008270">
    <property type="term" value="F:zinc ion binding"/>
    <property type="evidence" value="ECO:0007669"/>
    <property type="project" value="UniProtKB-KW"/>
</dbReference>
<comment type="catalytic activity">
    <reaction evidence="28">
        <text>L-tyrosyl-[protein] + NAD(+) = O-(ADP-D-ribosyl)-L-tyrosyl-[protein] + nicotinamide + H(+)</text>
        <dbReference type="Rhea" id="RHEA:58236"/>
        <dbReference type="Rhea" id="RHEA-COMP:10136"/>
        <dbReference type="Rhea" id="RHEA-COMP:15092"/>
        <dbReference type="ChEBI" id="CHEBI:15378"/>
        <dbReference type="ChEBI" id="CHEBI:17154"/>
        <dbReference type="ChEBI" id="CHEBI:46858"/>
        <dbReference type="ChEBI" id="CHEBI:57540"/>
        <dbReference type="ChEBI" id="CHEBI:142557"/>
    </reaction>
    <physiologicalReaction direction="left-to-right" evidence="28">
        <dbReference type="Rhea" id="RHEA:58237"/>
    </physiologicalReaction>
</comment>
<dbReference type="Pfam" id="PF02877">
    <property type="entry name" value="PARP_reg"/>
    <property type="match status" value="1"/>
</dbReference>
<dbReference type="Gene3D" id="3.40.50.10190">
    <property type="entry name" value="BRCT domain"/>
    <property type="match status" value="1"/>
</dbReference>
<dbReference type="Gene3D" id="3.90.228.10">
    <property type="match status" value="1"/>
</dbReference>
<dbReference type="PROSITE" id="PS51059">
    <property type="entry name" value="PARP_CATALYTIC"/>
    <property type="match status" value="1"/>
</dbReference>
<dbReference type="GO" id="GO:0070212">
    <property type="term" value="P:protein poly-ADP-ribosylation"/>
    <property type="evidence" value="ECO:0007669"/>
    <property type="project" value="TreeGrafter"/>
</dbReference>
<dbReference type="AlphaFoldDB" id="A0A8B7YFV1"/>
<feature type="domain" description="WGR" evidence="36">
    <location>
        <begin position="525"/>
        <end position="622"/>
    </location>
</feature>
<evidence type="ECO:0000256" key="8">
    <source>
        <dbReference type="ARBA" id="ARBA00022588"/>
    </source>
</evidence>
<organism evidence="37 38">
    <name type="scientific">Acanthaster planci</name>
    <name type="common">Crown-of-thorns starfish</name>
    <dbReference type="NCBI Taxonomy" id="133434"/>
    <lineage>
        <taxon>Eukaryota</taxon>
        <taxon>Metazoa</taxon>
        <taxon>Echinodermata</taxon>
        <taxon>Eleutherozoa</taxon>
        <taxon>Asterozoa</taxon>
        <taxon>Asteroidea</taxon>
        <taxon>Valvatacea</taxon>
        <taxon>Valvatida</taxon>
        <taxon>Acanthasteridae</taxon>
        <taxon>Acanthaster</taxon>
    </lineage>
</organism>
<dbReference type="RefSeq" id="XP_022090531.1">
    <property type="nucleotide sequence ID" value="XM_022234839.1"/>
</dbReference>
<dbReference type="Pfam" id="PF00645">
    <property type="entry name" value="zf-PARP"/>
    <property type="match status" value="2"/>
</dbReference>
<dbReference type="Gene3D" id="1.20.142.10">
    <property type="entry name" value="Poly(ADP-ribose) polymerase, regulatory domain"/>
    <property type="match status" value="1"/>
</dbReference>
<dbReference type="CDD" id="cd01437">
    <property type="entry name" value="parp_like"/>
    <property type="match status" value="1"/>
</dbReference>
<dbReference type="CTD" id="142"/>
<evidence type="ECO:0000313" key="38">
    <source>
        <dbReference type="RefSeq" id="XP_022090531.1"/>
    </source>
</evidence>
<keyword evidence="7" id="KW-0021">Allosteric enzyme</keyword>
<evidence type="ECO:0000259" key="34">
    <source>
        <dbReference type="PROSITE" id="PS51059"/>
    </source>
</evidence>
<dbReference type="SMART" id="SM00292">
    <property type="entry name" value="BRCT"/>
    <property type="match status" value="1"/>
</dbReference>
<dbReference type="PROSITE" id="PS51977">
    <property type="entry name" value="WGR"/>
    <property type="match status" value="1"/>
</dbReference>
<dbReference type="InterPro" id="IPR001357">
    <property type="entry name" value="BRCT_dom"/>
</dbReference>
<keyword evidence="22 30" id="KW-0539">Nucleus</keyword>
<dbReference type="Pfam" id="PF00533">
    <property type="entry name" value="BRCT"/>
    <property type="match status" value="1"/>
</dbReference>
<keyword evidence="13" id="KW-0677">Repeat</keyword>
<keyword evidence="14" id="KW-0013">ADP-ribosylation</keyword>
<comment type="subcellular location">
    <subcellularLocation>
        <location evidence="1">Chromosome</location>
    </subcellularLocation>
    <subcellularLocation>
        <location evidence="2">Cytoplasm</location>
        <location evidence="2">Cytosol</location>
    </subcellularLocation>
    <subcellularLocation>
        <location evidence="3">Nucleus</location>
        <location evidence="3">Nucleolus</location>
    </subcellularLocation>
</comment>
<keyword evidence="18" id="KW-0805">Transcription regulation</keyword>
<dbReference type="InterPro" id="IPR050800">
    <property type="entry name" value="ARTD/PARP"/>
</dbReference>
<evidence type="ECO:0000256" key="25">
    <source>
        <dbReference type="ARBA" id="ARBA00024347"/>
    </source>
</evidence>
<evidence type="ECO:0000256" key="13">
    <source>
        <dbReference type="ARBA" id="ARBA00022737"/>
    </source>
</evidence>
<evidence type="ECO:0000256" key="6">
    <source>
        <dbReference type="ARBA" id="ARBA00022499"/>
    </source>
</evidence>